<name>A0A834P731_VESPE</name>
<dbReference type="PROSITE" id="PS50097">
    <property type="entry name" value="BTB"/>
    <property type="match status" value="1"/>
</dbReference>
<dbReference type="InterPro" id="IPR043380">
    <property type="entry name" value="Gcl-like"/>
</dbReference>
<dbReference type="GO" id="GO:0007281">
    <property type="term" value="P:germ cell development"/>
    <property type="evidence" value="ECO:0007669"/>
    <property type="project" value="InterPro"/>
</dbReference>
<dbReference type="EMBL" id="JACSDY010000004">
    <property type="protein sequence ID" value="KAF7429741.1"/>
    <property type="molecule type" value="Genomic_DNA"/>
</dbReference>
<evidence type="ECO:0000259" key="2">
    <source>
        <dbReference type="PROSITE" id="PS50097"/>
    </source>
</evidence>
<dbReference type="InterPro" id="IPR011333">
    <property type="entry name" value="SKP1/BTB/POZ_sf"/>
</dbReference>
<dbReference type="SMART" id="SM00225">
    <property type="entry name" value="BTB"/>
    <property type="match status" value="1"/>
</dbReference>
<dbReference type="Pfam" id="PF00651">
    <property type="entry name" value="BTB"/>
    <property type="match status" value="1"/>
</dbReference>
<dbReference type="Gene3D" id="3.30.710.10">
    <property type="entry name" value="Potassium Channel Kv1.1, Chain A"/>
    <property type="match status" value="1"/>
</dbReference>
<dbReference type="InterPro" id="IPR000210">
    <property type="entry name" value="BTB/POZ_dom"/>
</dbReference>
<keyword evidence="4" id="KW-1185">Reference proteome</keyword>
<dbReference type="SUPFAM" id="SSF54695">
    <property type="entry name" value="POZ domain"/>
    <property type="match status" value="1"/>
</dbReference>
<dbReference type="Proteomes" id="UP000600918">
    <property type="component" value="Unassembled WGS sequence"/>
</dbReference>
<comment type="caution">
    <text evidence="3">The sequence shown here is derived from an EMBL/GenBank/DDBJ whole genome shotgun (WGS) entry which is preliminary data.</text>
</comment>
<dbReference type="PANTHER" id="PTHR23231">
    <property type="entry name" value="GERM CELL-LESS PROTEIN"/>
    <property type="match status" value="1"/>
</dbReference>
<evidence type="ECO:0000313" key="4">
    <source>
        <dbReference type="Proteomes" id="UP000600918"/>
    </source>
</evidence>
<gene>
    <name evidence="3" type="ORF">H0235_006139</name>
</gene>
<protein>
    <recommendedName>
        <fullName evidence="2">BTB domain-containing protein</fullName>
    </recommendedName>
</protein>
<dbReference type="AlphaFoldDB" id="A0A834P731"/>
<dbReference type="CDD" id="cd18305">
    <property type="entry name" value="BTB_POZ_GCL"/>
    <property type="match status" value="1"/>
</dbReference>
<evidence type="ECO:0000256" key="1">
    <source>
        <dbReference type="ARBA" id="ARBA00022473"/>
    </source>
</evidence>
<accession>A0A834P731</accession>
<dbReference type="PANTHER" id="PTHR23231:SF17">
    <property type="entry name" value="BTB DOMAIN-CONTAINING PROTEIN"/>
    <property type="match status" value="1"/>
</dbReference>
<feature type="domain" description="BTB" evidence="2">
    <location>
        <begin position="111"/>
        <end position="181"/>
    </location>
</feature>
<organism evidence="3 4">
    <name type="scientific">Vespula pensylvanica</name>
    <name type="common">Western yellow jacket</name>
    <name type="synonym">Wasp</name>
    <dbReference type="NCBI Taxonomy" id="30213"/>
    <lineage>
        <taxon>Eukaryota</taxon>
        <taxon>Metazoa</taxon>
        <taxon>Ecdysozoa</taxon>
        <taxon>Arthropoda</taxon>
        <taxon>Hexapoda</taxon>
        <taxon>Insecta</taxon>
        <taxon>Pterygota</taxon>
        <taxon>Neoptera</taxon>
        <taxon>Endopterygota</taxon>
        <taxon>Hymenoptera</taxon>
        <taxon>Apocrita</taxon>
        <taxon>Aculeata</taxon>
        <taxon>Vespoidea</taxon>
        <taxon>Vespidae</taxon>
        <taxon>Vespinae</taxon>
        <taxon>Vespula</taxon>
    </lineage>
</organism>
<keyword evidence="1" id="KW-0217">Developmental protein</keyword>
<sequence>MRCFSHRDGIVISLIENDKISDVCLGISLENYLLFKKKLLKMGSYMSRIASMSNTAVHSVYRGRKRKCIEEDDFDSESEYIDRTLQTPKKRKLLTTAQYIYKTLFQEEKGSDITVLMLGRAWRLHKVYISQSPYFASMFSGSWREANETVISVEIADPNITLDSLLTVLGSFYQDEVSLEPKDVISILATSTLFQLQGLIDQCTDIMIETTNIKTVVPYYNAAVSYGVPAVKMAAKRWLEVNLLGYGWLHPTFLQEITPDLMAELIVSPDLVAMQTEFCIYMMLRVWLFVHLKNRDETVEMDEYFRNHTWTEPFLTTEEGKEYATPFKALRMKYLLLHDQDVKILYSDDLIPPSWLHDAYKEQWLHLLRIDASKDKGPKQMSEKEFYQECFRCGRCVEKPGEHIWRWTAFHFGLDLVVCLDTTTLRIKRNHRLDTDHIKANHNKHNIILKVTLISLDEQRQIKHIQSSGMLRLSLHKNEEKQVMSLDKQLTYPLYISVNMQVVTPFLFNEEEKLNDVMLVDT</sequence>
<proteinExistence type="predicted"/>
<evidence type="ECO:0000313" key="3">
    <source>
        <dbReference type="EMBL" id="KAF7429741.1"/>
    </source>
</evidence>
<reference evidence="3" key="1">
    <citation type="journal article" date="2020" name="G3 (Bethesda)">
        <title>High-Quality Assemblies for Three Invasive Social Wasps from the &lt;i&gt;Vespula&lt;/i&gt; Genus.</title>
        <authorList>
            <person name="Harrop T.W.R."/>
            <person name="Guhlin J."/>
            <person name="McLaughlin G.M."/>
            <person name="Permina E."/>
            <person name="Stockwell P."/>
            <person name="Gilligan J."/>
            <person name="Le Lec M.F."/>
            <person name="Gruber M.A.M."/>
            <person name="Quinn O."/>
            <person name="Lovegrove M."/>
            <person name="Duncan E.J."/>
            <person name="Remnant E.J."/>
            <person name="Van Eeckhoven J."/>
            <person name="Graham B."/>
            <person name="Knapp R.A."/>
            <person name="Langford K.W."/>
            <person name="Kronenberg Z."/>
            <person name="Press M.O."/>
            <person name="Eacker S.M."/>
            <person name="Wilson-Rankin E.E."/>
            <person name="Purcell J."/>
            <person name="Lester P.J."/>
            <person name="Dearden P.K."/>
        </authorList>
    </citation>
    <scope>NUCLEOTIDE SEQUENCE</scope>
    <source>
        <strain evidence="3">Volc-1</strain>
    </source>
</reference>